<keyword evidence="1" id="KW-0812">Transmembrane</keyword>
<dbReference type="AlphaFoldDB" id="A0A1T5DHM1"/>
<evidence type="ECO:0000313" key="2">
    <source>
        <dbReference type="EMBL" id="SKB71238.1"/>
    </source>
</evidence>
<dbReference type="EMBL" id="FUYR01000002">
    <property type="protein sequence ID" value="SKB71238.1"/>
    <property type="molecule type" value="Genomic_DNA"/>
</dbReference>
<evidence type="ECO:0000313" key="3">
    <source>
        <dbReference type="Proteomes" id="UP000189981"/>
    </source>
</evidence>
<keyword evidence="1" id="KW-1133">Transmembrane helix</keyword>
<dbReference type="Proteomes" id="UP000189981">
    <property type="component" value="Unassembled WGS sequence"/>
</dbReference>
<keyword evidence="3" id="KW-1185">Reference proteome</keyword>
<dbReference type="STRING" id="572036.SAMN05661099_2355"/>
<organism evidence="2 3">
    <name type="scientific">Daejeonella lutea</name>
    <dbReference type="NCBI Taxonomy" id="572036"/>
    <lineage>
        <taxon>Bacteria</taxon>
        <taxon>Pseudomonadati</taxon>
        <taxon>Bacteroidota</taxon>
        <taxon>Sphingobacteriia</taxon>
        <taxon>Sphingobacteriales</taxon>
        <taxon>Sphingobacteriaceae</taxon>
        <taxon>Daejeonella</taxon>
    </lineage>
</organism>
<evidence type="ECO:0000256" key="1">
    <source>
        <dbReference type="SAM" id="Phobius"/>
    </source>
</evidence>
<reference evidence="3" key="1">
    <citation type="submission" date="2017-02" db="EMBL/GenBank/DDBJ databases">
        <authorList>
            <person name="Varghese N."/>
            <person name="Submissions S."/>
        </authorList>
    </citation>
    <scope>NUCLEOTIDE SEQUENCE [LARGE SCALE GENOMIC DNA]</scope>
    <source>
        <strain evidence="3">DSM 22385</strain>
    </source>
</reference>
<sequence>MTVVSSQNITKMKLQFTQSKIELSLKALIVFLTLMAFYISSNAQIITAEKVNIGLIYPISTNGTHAVADTNQFSFNLLAGVSAAEQGLTFAGFSNVVRHDARGLQFAGFSNHVGKKATGMMFAGFMNIYGQGKGLQFAGFTNIALKNVEGAQFSGFLNRATDMRGTQIAGFSNVSQNLSGTQMAGFSNVAKRVNGTQIAGFNNTAEDVRGSQIAGFINVAKKIKGVQIAGFMNIADSSDHPIGLINIIKNGEQSIGFSADESRNALATFRSGGKVLYGIIGAGYNFKNQDEVYAFELGLGAHLTNSGVFRINAELSTLTLESFWSGEYFKSSFKFMPSIRPVKFLEIFGGPVFNYVNTNTSEGRALTSRYIKTWENRWGNNFQGIYVGYTGGINILF</sequence>
<keyword evidence="1" id="KW-0472">Membrane</keyword>
<gene>
    <name evidence="2" type="ORF">SAMN05661099_2355</name>
</gene>
<protein>
    <submittedName>
        <fullName evidence="2">Uncharacterized protein</fullName>
    </submittedName>
</protein>
<name>A0A1T5DHM1_9SPHI</name>
<feature type="transmembrane region" description="Helical" evidence="1">
    <location>
        <begin position="21"/>
        <end position="39"/>
    </location>
</feature>
<accession>A0A1T5DHM1</accession>
<proteinExistence type="predicted"/>